<accession>A0AAV1I269</accession>
<dbReference type="PANTHER" id="PTHR47215:SF3">
    <property type="entry name" value="FAD-BINDING FR-TYPE DOMAIN-CONTAINING PROTEIN"/>
    <property type="match status" value="1"/>
</dbReference>
<evidence type="ECO:0000313" key="2">
    <source>
        <dbReference type="Proteomes" id="UP001314263"/>
    </source>
</evidence>
<proteinExistence type="predicted"/>
<dbReference type="Proteomes" id="UP001314263">
    <property type="component" value="Unassembled WGS sequence"/>
</dbReference>
<evidence type="ECO:0000313" key="1">
    <source>
        <dbReference type="EMBL" id="CAK0764291.1"/>
    </source>
</evidence>
<dbReference type="PANTHER" id="PTHR47215">
    <property type="match status" value="1"/>
</dbReference>
<organism evidence="1 2">
    <name type="scientific">Coccomyxa viridis</name>
    <dbReference type="NCBI Taxonomy" id="1274662"/>
    <lineage>
        <taxon>Eukaryota</taxon>
        <taxon>Viridiplantae</taxon>
        <taxon>Chlorophyta</taxon>
        <taxon>core chlorophytes</taxon>
        <taxon>Trebouxiophyceae</taxon>
        <taxon>Trebouxiophyceae incertae sedis</taxon>
        <taxon>Coccomyxaceae</taxon>
        <taxon>Coccomyxa</taxon>
    </lineage>
</organism>
<keyword evidence="2" id="KW-1185">Reference proteome</keyword>
<dbReference type="EMBL" id="CAUYUE010000004">
    <property type="protein sequence ID" value="CAK0764291.1"/>
    <property type="molecule type" value="Genomic_DNA"/>
</dbReference>
<evidence type="ECO:0008006" key="3">
    <source>
        <dbReference type="Google" id="ProtNLM"/>
    </source>
</evidence>
<name>A0AAV1I269_9CHLO</name>
<reference evidence="1 2" key="1">
    <citation type="submission" date="2023-10" db="EMBL/GenBank/DDBJ databases">
        <authorList>
            <person name="Maclean D."/>
            <person name="Macfadyen A."/>
        </authorList>
    </citation>
    <scope>NUCLEOTIDE SEQUENCE [LARGE SCALE GENOMIC DNA]</scope>
</reference>
<feature type="non-terminal residue" evidence="1">
    <location>
        <position position="1"/>
    </location>
</feature>
<protein>
    <recommendedName>
        <fullName evidence="3">FAD-binding FR-type domain-containing protein</fullName>
    </recommendedName>
</protein>
<dbReference type="AlphaFoldDB" id="A0AAV1I269"/>
<sequence>AAPCTSSAAGGQSAAAFRPPQIFTGTAGQPGRGRQWTMVAHAIKSLTDAENEDLLQYKDRDRWYLPTFAADDAPDWNTGRFVRSRQLAPGVKEVVLEAEVSREQVPLRNAYRHVGQKASVRINSGVECTVPVCASPFPQHLIKDALFRLRGDMTSGEIKKVKVLDSVKAELPLLVVEDNAPDLYKMAEDDIVEIGPFAGAGMDLRGPLVAMYQFPTIVIFCEGAGIATAKALLETQPPEGGLNFPYREDVRMYYRAPNQEALCYKDRFEEWEQKFCCKVITSTRDTFQDMFDDDNTLAYEPESTAAIILTGGDEEAEAAAIEVCKEAEIEEIATDSKEQMRSVYIVKGSEGPTISDRKKAEAAAA</sequence>
<gene>
    <name evidence="1" type="ORF">CVIRNUC_003143</name>
</gene>
<dbReference type="SUPFAM" id="SSF52343">
    <property type="entry name" value="Ferredoxin reductase-like, C-terminal NADP-linked domain"/>
    <property type="match status" value="1"/>
</dbReference>
<dbReference type="InterPro" id="IPR039261">
    <property type="entry name" value="FNR_nucleotide-bd"/>
</dbReference>
<comment type="caution">
    <text evidence="1">The sequence shown here is derived from an EMBL/GenBank/DDBJ whole genome shotgun (WGS) entry which is preliminary data.</text>
</comment>